<organism evidence="1 2">
    <name type="scientific">Providencia rettgeri</name>
    <dbReference type="NCBI Taxonomy" id="587"/>
    <lineage>
        <taxon>Bacteria</taxon>
        <taxon>Pseudomonadati</taxon>
        <taxon>Pseudomonadota</taxon>
        <taxon>Gammaproteobacteria</taxon>
        <taxon>Enterobacterales</taxon>
        <taxon>Morganellaceae</taxon>
        <taxon>Providencia</taxon>
    </lineage>
</organism>
<comment type="caution">
    <text evidence="1">The sequence shown here is derived from an EMBL/GenBank/DDBJ whole genome shotgun (WGS) entry which is preliminary data.</text>
</comment>
<evidence type="ECO:0000313" key="2">
    <source>
        <dbReference type="Proteomes" id="UP000664477"/>
    </source>
</evidence>
<accession>A0A939NDQ8</accession>
<sequence length="66" mass="7640">MTRKQRKAASTSAKLRIAEELEIIREKLAYAGNIYNSLLMKPSVTIPNLVIFVKMHLQLFLKMKYS</sequence>
<gene>
    <name evidence="1" type="ORF">J4727_00640</name>
</gene>
<dbReference type="EMBL" id="JAGETQ010000001">
    <property type="protein sequence ID" value="MBO1915720.1"/>
    <property type="molecule type" value="Genomic_DNA"/>
</dbReference>
<protein>
    <submittedName>
        <fullName evidence="1">Uncharacterized protein</fullName>
    </submittedName>
</protein>
<evidence type="ECO:0000313" key="1">
    <source>
        <dbReference type="EMBL" id="MBO1915720.1"/>
    </source>
</evidence>
<dbReference type="AlphaFoldDB" id="A0A939NDQ8"/>
<reference evidence="1" key="1">
    <citation type="submission" date="2021-03" db="EMBL/GenBank/DDBJ databases">
        <title>Molecular epidemiology and mechanisms of colistin and carbapenem resistance in Enterobacteriaceae from clinical isolates, the environment and porcine samples in Pretoria, South Africa.</title>
        <authorList>
            <person name="Bogoshi D."/>
            <person name="Mbelle N.M."/>
            <person name="Naidoo V."/>
            <person name="Osei Sekyere J."/>
        </authorList>
    </citation>
    <scope>NUCLEOTIDE SEQUENCE</scope>
    <source>
        <strain evidence="1">C052</strain>
    </source>
</reference>
<name>A0A939NDQ8_PRORE</name>
<dbReference type="Proteomes" id="UP000664477">
    <property type="component" value="Unassembled WGS sequence"/>
</dbReference>
<proteinExistence type="predicted"/>